<dbReference type="AlphaFoldDB" id="A0A162T2K8"/>
<dbReference type="Proteomes" id="UP000185657">
    <property type="component" value="Unassembled WGS sequence"/>
</dbReference>
<dbReference type="Pfam" id="PF07508">
    <property type="entry name" value="Recombinase"/>
    <property type="match status" value="1"/>
</dbReference>
<evidence type="ECO:0008006" key="7">
    <source>
        <dbReference type="Google" id="ProtNLM"/>
    </source>
</evidence>
<dbReference type="PANTHER" id="PTHR30461">
    <property type="entry name" value="DNA-INVERTASE FROM LAMBDOID PROPHAGE"/>
    <property type="match status" value="1"/>
</dbReference>
<dbReference type="GO" id="GO:0000150">
    <property type="term" value="F:DNA strand exchange activity"/>
    <property type="evidence" value="ECO:0007669"/>
    <property type="project" value="InterPro"/>
</dbReference>
<feature type="domain" description="Resolvase/invertase-type recombinase catalytic" evidence="1">
    <location>
        <begin position="2"/>
        <end position="151"/>
    </location>
</feature>
<dbReference type="CDD" id="cd00338">
    <property type="entry name" value="Ser_Recombinase"/>
    <property type="match status" value="1"/>
</dbReference>
<dbReference type="PANTHER" id="PTHR30461:SF23">
    <property type="entry name" value="DNA RECOMBINASE-RELATED"/>
    <property type="match status" value="1"/>
</dbReference>
<evidence type="ECO:0000313" key="5">
    <source>
        <dbReference type="Proteomes" id="UP000185657"/>
    </source>
</evidence>
<dbReference type="InterPro" id="IPR011109">
    <property type="entry name" value="DNA_bind_recombinase_dom"/>
</dbReference>
<protein>
    <recommendedName>
        <fullName evidence="7">Recombinase family protein</fullName>
    </recommendedName>
</protein>
<dbReference type="PROSITE" id="PS51737">
    <property type="entry name" value="RECOMBINASE_DNA_BIND"/>
    <property type="match status" value="1"/>
</dbReference>
<evidence type="ECO:0000313" key="6">
    <source>
        <dbReference type="Proteomes" id="UP000185680"/>
    </source>
</evidence>
<dbReference type="OrthoDB" id="8585334at2"/>
<organism evidence="3 6">
    <name type="scientific">Hydrogenophaga crassostreae</name>
    <dbReference type="NCBI Taxonomy" id="1763535"/>
    <lineage>
        <taxon>Bacteria</taxon>
        <taxon>Pseudomonadati</taxon>
        <taxon>Pseudomonadota</taxon>
        <taxon>Betaproteobacteria</taxon>
        <taxon>Burkholderiales</taxon>
        <taxon>Comamonadaceae</taxon>
        <taxon>Hydrogenophaga</taxon>
    </lineage>
</organism>
<name>A0A162T2K8_9BURK</name>
<dbReference type="PROSITE" id="PS51736">
    <property type="entry name" value="RECOMBINASES_3"/>
    <property type="match status" value="1"/>
</dbReference>
<dbReference type="SMART" id="SM00857">
    <property type="entry name" value="Resolvase"/>
    <property type="match status" value="1"/>
</dbReference>
<dbReference type="GO" id="GO:0003677">
    <property type="term" value="F:DNA binding"/>
    <property type="evidence" value="ECO:0007669"/>
    <property type="project" value="InterPro"/>
</dbReference>
<dbReference type="InterPro" id="IPR050639">
    <property type="entry name" value="SSR_resolvase"/>
</dbReference>
<dbReference type="Gene3D" id="3.40.50.1390">
    <property type="entry name" value="Resolvase, N-terminal catalytic domain"/>
    <property type="match status" value="1"/>
</dbReference>
<evidence type="ECO:0000259" key="1">
    <source>
        <dbReference type="PROSITE" id="PS51736"/>
    </source>
</evidence>
<evidence type="ECO:0000259" key="2">
    <source>
        <dbReference type="PROSITE" id="PS51737"/>
    </source>
</evidence>
<reference evidence="3 6" key="2">
    <citation type="submission" date="2016-10" db="EMBL/GenBank/DDBJ databases">
        <title>Hydorgenophaga sp. LPB0072 isolated from gastropod.</title>
        <authorList>
            <person name="Kim E."/>
            <person name="Yi H."/>
        </authorList>
    </citation>
    <scope>NUCLEOTIDE SEQUENCE [LARGE SCALE GENOMIC DNA]</scope>
    <source>
        <strain evidence="3 6">LPB0072</strain>
    </source>
</reference>
<sequence length="550" mass="61361">MRTAAYARYSTDEQRATSIDDQIRRCHEVAKREGLEIEPTLVFSDDAVSGSAKGRHKRPSYQRLIDGIDAGEIRIVVVDELSRLTRDVEESGRLMRYVENVGLQIIAASGLDTRQKGWQAPFMVNILMSRLEVEGLAHRATRGMLGQLERGYQIAQAPYGYRRVKDLDARGEHIGTRWVIDEEKAAIVREIFNWRRMGKSGFDMARALQERGVPVPMATRCKGKPTWLPATLHRLLNNTIYRGVFIWNGSSFTEAKARKTGKAVVTIPFERPECRIVSDELWWACNPSDSSTAPIRGGGKHLLSGLVRCGDCHAKLSVTGSRVSRTLYCPQCDTLVRVGAKATWIGYSSVNAAMHALTEVLTQVFTGEVQKQFHERLRARLLQGPKAELQGLRQEVATLGQRKARVKALLMRPDLDPADFEPELVGINDTLRMLKIRMEALEKGRHGITEETLQNQLDVDALTTLRAVLNGGMPAYQVRAVLGRLLASFELVARPKKGQSVFHIALRPGNYLAEVTSTTVLDDTPVVFEVTSTIGAKRPAVWLVQSKVLT</sequence>
<dbReference type="KEGG" id="hyl:LPB072_10090"/>
<dbReference type="EMBL" id="CP017476">
    <property type="protein sequence ID" value="AOW13151.1"/>
    <property type="molecule type" value="Genomic_DNA"/>
</dbReference>
<evidence type="ECO:0000313" key="4">
    <source>
        <dbReference type="EMBL" id="OAD42703.1"/>
    </source>
</evidence>
<reference evidence="4 5" key="1">
    <citation type="submission" date="2016-02" db="EMBL/GenBank/DDBJ databases">
        <title>Draft genome sequence of Hydrogenophaga sp. LPB0072.</title>
        <authorList>
            <person name="Shin S.-K."/>
            <person name="Yi H."/>
        </authorList>
    </citation>
    <scope>NUCLEOTIDE SEQUENCE [LARGE SCALE GENOMIC DNA]</scope>
    <source>
        <strain evidence="4 5">LPB0072</strain>
    </source>
</reference>
<dbReference type="Pfam" id="PF00239">
    <property type="entry name" value="Resolvase"/>
    <property type="match status" value="1"/>
</dbReference>
<feature type="domain" description="Recombinase" evidence="2">
    <location>
        <begin position="158"/>
        <end position="297"/>
    </location>
</feature>
<keyword evidence="5" id="KW-1185">Reference proteome</keyword>
<dbReference type="InterPro" id="IPR036162">
    <property type="entry name" value="Resolvase-like_N_sf"/>
</dbReference>
<dbReference type="SUPFAM" id="SSF53041">
    <property type="entry name" value="Resolvase-like"/>
    <property type="match status" value="1"/>
</dbReference>
<dbReference type="Proteomes" id="UP000185680">
    <property type="component" value="Chromosome"/>
</dbReference>
<dbReference type="Gene3D" id="3.90.1750.20">
    <property type="entry name" value="Putative Large Serine Recombinase, Chain B, Domain 2"/>
    <property type="match status" value="1"/>
</dbReference>
<gene>
    <name evidence="3" type="ORF">LPB072_10090</name>
    <name evidence="4" type="ORF">LPB72_07280</name>
</gene>
<dbReference type="InterPro" id="IPR038109">
    <property type="entry name" value="DNA_bind_recomb_sf"/>
</dbReference>
<dbReference type="RefSeq" id="WP_066088054.1">
    <property type="nucleotide sequence ID" value="NZ_CP017476.1"/>
</dbReference>
<dbReference type="EMBL" id="LVWD01000007">
    <property type="protein sequence ID" value="OAD42703.1"/>
    <property type="molecule type" value="Genomic_DNA"/>
</dbReference>
<evidence type="ECO:0000313" key="3">
    <source>
        <dbReference type="EMBL" id="AOW13151.1"/>
    </source>
</evidence>
<proteinExistence type="predicted"/>
<dbReference type="InterPro" id="IPR006119">
    <property type="entry name" value="Resolv_N"/>
</dbReference>
<accession>A0A162T2K8</accession>